<dbReference type="OrthoDB" id="2181430at2"/>
<evidence type="ECO:0000256" key="2">
    <source>
        <dbReference type="ARBA" id="ARBA00023012"/>
    </source>
</evidence>
<dbReference type="InterPro" id="IPR036388">
    <property type="entry name" value="WH-like_DNA-bd_sf"/>
</dbReference>
<evidence type="ECO:0000256" key="5">
    <source>
        <dbReference type="ARBA" id="ARBA00023163"/>
    </source>
</evidence>
<keyword evidence="4 7" id="KW-0238">DNA-binding</keyword>
<evidence type="ECO:0000313" key="10">
    <source>
        <dbReference type="EMBL" id="BAV66072.1"/>
    </source>
</evidence>
<dbReference type="EMBL" id="AP017655">
    <property type="protein sequence ID" value="BAV66072.1"/>
    <property type="molecule type" value="Genomic_DNA"/>
</dbReference>
<dbReference type="KEGG" id="sclo:SCLO_1030320"/>
<feature type="DNA-binding region" description="OmpR/PhoB-type" evidence="7">
    <location>
        <begin position="132"/>
        <end position="231"/>
    </location>
</feature>
<feature type="domain" description="Response regulatory" evidence="8">
    <location>
        <begin position="5"/>
        <end position="118"/>
    </location>
</feature>
<feature type="domain" description="OmpR/PhoB-type" evidence="9">
    <location>
        <begin position="132"/>
        <end position="231"/>
    </location>
</feature>
<keyword evidence="2" id="KW-0902">Two-component regulatory system</keyword>
<evidence type="ECO:0000313" key="11">
    <source>
        <dbReference type="Proteomes" id="UP000218272"/>
    </source>
</evidence>
<evidence type="ECO:0000259" key="8">
    <source>
        <dbReference type="PROSITE" id="PS50110"/>
    </source>
</evidence>
<dbReference type="SUPFAM" id="SSF52172">
    <property type="entry name" value="CheY-like"/>
    <property type="match status" value="1"/>
</dbReference>
<protein>
    <submittedName>
        <fullName evidence="10">Winged helix family two componenttranscriptional regulator</fullName>
    </submittedName>
</protein>
<evidence type="ECO:0000259" key="9">
    <source>
        <dbReference type="PROSITE" id="PS51755"/>
    </source>
</evidence>
<gene>
    <name evidence="10" type="ORF">SCLO_1030320</name>
</gene>
<dbReference type="SMART" id="SM00862">
    <property type="entry name" value="Trans_reg_C"/>
    <property type="match status" value="1"/>
</dbReference>
<proteinExistence type="predicted"/>
<dbReference type="InterPro" id="IPR016032">
    <property type="entry name" value="Sig_transdc_resp-reg_C-effctor"/>
</dbReference>
<keyword evidence="11" id="KW-1185">Reference proteome</keyword>
<dbReference type="PROSITE" id="PS50110">
    <property type="entry name" value="RESPONSE_REGULATORY"/>
    <property type="match status" value="1"/>
</dbReference>
<dbReference type="PANTHER" id="PTHR48111:SF4">
    <property type="entry name" value="DNA-BINDING DUAL TRANSCRIPTIONAL REGULATOR OMPR"/>
    <property type="match status" value="1"/>
</dbReference>
<dbReference type="InterPro" id="IPR039420">
    <property type="entry name" value="WalR-like"/>
</dbReference>
<dbReference type="GO" id="GO:0005829">
    <property type="term" value="C:cytosol"/>
    <property type="evidence" value="ECO:0007669"/>
    <property type="project" value="TreeGrafter"/>
</dbReference>
<evidence type="ECO:0000256" key="1">
    <source>
        <dbReference type="ARBA" id="ARBA00022553"/>
    </source>
</evidence>
<dbReference type="PROSITE" id="PS51755">
    <property type="entry name" value="OMPR_PHOB"/>
    <property type="match status" value="1"/>
</dbReference>
<sequence>MSHPLVLVAEQQRELRHDLRAFLEQSGFRALPVSSESGIWDAIATEPVDALVLDAGLRGADGSGLCGGVRARSDVPIILVGADSTEVDRIVGLELGADDFIAKPYSTREVAARLRAVLRRSKTASMPGERRRNEARFDGWIVDFARREVIDPDGAPVDLTAAEFALLSLFLDNARSIVPRDNLLKLNGRKGNPSSPRSVDVLVSRLRRKLDHPSRAAPIVTVRGLGYMFSAIVERH</sequence>
<keyword evidence="3" id="KW-0805">Transcription regulation</keyword>
<dbReference type="InterPro" id="IPR011006">
    <property type="entry name" value="CheY-like_superfamily"/>
</dbReference>
<evidence type="ECO:0000256" key="6">
    <source>
        <dbReference type="PROSITE-ProRule" id="PRU00169"/>
    </source>
</evidence>
<reference evidence="10 11" key="1">
    <citation type="submission" date="2016-10" db="EMBL/GenBank/DDBJ databases">
        <title>Complete Genome Sequence of the Nonylphenol-Degrading Bacterium Sphingobium cloacae JCM 10874T.</title>
        <authorList>
            <person name="Ootsuka M."/>
            <person name="Nishizawa T."/>
            <person name="Ohta H."/>
        </authorList>
    </citation>
    <scope>NUCLEOTIDE SEQUENCE [LARGE SCALE GENOMIC DNA]</scope>
    <source>
        <strain evidence="10 11">JCM 10874</strain>
    </source>
</reference>
<dbReference type="GO" id="GO:0006355">
    <property type="term" value="P:regulation of DNA-templated transcription"/>
    <property type="evidence" value="ECO:0007669"/>
    <property type="project" value="InterPro"/>
</dbReference>
<dbReference type="Gene3D" id="1.10.10.10">
    <property type="entry name" value="Winged helix-like DNA-binding domain superfamily/Winged helix DNA-binding domain"/>
    <property type="match status" value="1"/>
</dbReference>
<dbReference type="Gene3D" id="6.10.250.690">
    <property type="match status" value="1"/>
</dbReference>
<dbReference type="GO" id="GO:0000156">
    <property type="term" value="F:phosphorelay response regulator activity"/>
    <property type="evidence" value="ECO:0007669"/>
    <property type="project" value="TreeGrafter"/>
</dbReference>
<dbReference type="GO" id="GO:0000976">
    <property type="term" value="F:transcription cis-regulatory region binding"/>
    <property type="evidence" value="ECO:0007669"/>
    <property type="project" value="TreeGrafter"/>
</dbReference>
<dbReference type="SUPFAM" id="SSF46894">
    <property type="entry name" value="C-terminal effector domain of the bipartite response regulators"/>
    <property type="match status" value="1"/>
</dbReference>
<dbReference type="Pfam" id="PF00486">
    <property type="entry name" value="Trans_reg_C"/>
    <property type="match status" value="1"/>
</dbReference>
<dbReference type="CDD" id="cd00383">
    <property type="entry name" value="trans_reg_C"/>
    <property type="match status" value="1"/>
</dbReference>
<name>A0A1E1F6D5_9SPHN</name>
<dbReference type="Gene3D" id="3.40.50.2300">
    <property type="match status" value="1"/>
</dbReference>
<dbReference type="PANTHER" id="PTHR48111">
    <property type="entry name" value="REGULATOR OF RPOS"/>
    <property type="match status" value="1"/>
</dbReference>
<dbReference type="RefSeq" id="WP_066514351.1">
    <property type="nucleotide sequence ID" value="NZ_AP017655.1"/>
</dbReference>
<keyword evidence="1 6" id="KW-0597">Phosphoprotein</keyword>
<dbReference type="GO" id="GO:0032993">
    <property type="term" value="C:protein-DNA complex"/>
    <property type="evidence" value="ECO:0007669"/>
    <property type="project" value="TreeGrafter"/>
</dbReference>
<dbReference type="InterPro" id="IPR001867">
    <property type="entry name" value="OmpR/PhoB-type_DNA-bd"/>
</dbReference>
<evidence type="ECO:0000256" key="4">
    <source>
        <dbReference type="ARBA" id="ARBA00023125"/>
    </source>
</evidence>
<evidence type="ECO:0000256" key="3">
    <source>
        <dbReference type="ARBA" id="ARBA00023015"/>
    </source>
</evidence>
<dbReference type="InterPro" id="IPR001789">
    <property type="entry name" value="Sig_transdc_resp-reg_receiver"/>
</dbReference>
<dbReference type="Pfam" id="PF00072">
    <property type="entry name" value="Response_reg"/>
    <property type="match status" value="1"/>
</dbReference>
<organism evidence="10 11">
    <name type="scientific">Sphingobium cloacae</name>
    <dbReference type="NCBI Taxonomy" id="120107"/>
    <lineage>
        <taxon>Bacteria</taxon>
        <taxon>Pseudomonadati</taxon>
        <taxon>Pseudomonadota</taxon>
        <taxon>Alphaproteobacteria</taxon>
        <taxon>Sphingomonadales</taxon>
        <taxon>Sphingomonadaceae</taxon>
        <taxon>Sphingobium</taxon>
    </lineage>
</organism>
<feature type="modified residue" description="4-aspartylphosphate" evidence="6">
    <location>
        <position position="54"/>
    </location>
</feature>
<keyword evidence="5" id="KW-0804">Transcription</keyword>
<dbReference type="AlphaFoldDB" id="A0A1E1F6D5"/>
<accession>A0A1E1F6D5</accession>
<dbReference type="SMART" id="SM00448">
    <property type="entry name" value="REC"/>
    <property type="match status" value="1"/>
</dbReference>
<evidence type="ECO:0000256" key="7">
    <source>
        <dbReference type="PROSITE-ProRule" id="PRU01091"/>
    </source>
</evidence>
<dbReference type="Proteomes" id="UP000218272">
    <property type="component" value="Chromosome SCLO_1"/>
</dbReference>